<dbReference type="OrthoDB" id="1431247at2759"/>
<dbReference type="SUPFAM" id="SSF49764">
    <property type="entry name" value="HSP20-like chaperones"/>
    <property type="match status" value="1"/>
</dbReference>
<evidence type="ECO:0000313" key="6">
    <source>
        <dbReference type="Proteomes" id="UP000683360"/>
    </source>
</evidence>
<dbReference type="CDD" id="cd06526">
    <property type="entry name" value="metazoan_ACD"/>
    <property type="match status" value="1"/>
</dbReference>
<feature type="coiled-coil region" evidence="3">
    <location>
        <begin position="176"/>
        <end position="208"/>
    </location>
</feature>
<sequence>MLVKFIPRACRQITSCSPRWMSSRKNVPMFWHRRDPWDSVRNDNFFVKPFESQFRDMAKMFDNFTRSPWYNEDYVRSKEVAEAFAKSEVAEVKYDSKKLEIKLDVSMYKPEELNVTIAEDRLIIKGKHEQKEDNHGFITREFTREFVIPENIDIDGITSTLSEEGMLMIQGRAKGVEETKERVINIERKQIEQENKEVNTEQEKKEDS</sequence>
<reference evidence="5" key="1">
    <citation type="submission" date="2021-03" db="EMBL/GenBank/DDBJ databases">
        <authorList>
            <person name="Bekaert M."/>
        </authorList>
    </citation>
    <scope>NUCLEOTIDE SEQUENCE</scope>
</reference>
<dbReference type="InterPro" id="IPR008978">
    <property type="entry name" value="HSP20-like_chaperone"/>
</dbReference>
<evidence type="ECO:0000256" key="2">
    <source>
        <dbReference type="RuleBase" id="RU003616"/>
    </source>
</evidence>
<dbReference type="PROSITE" id="PS01031">
    <property type="entry name" value="SHSP"/>
    <property type="match status" value="1"/>
</dbReference>
<dbReference type="Gene3D" id="2.60.40.790">
    <property type="match status" value="1"/>
</dbReference>
<dbReference type="AlphaFoldDB" id="A0A8S3VBZ7"/>
<feature type="domain" description="SHSP" evidence="4">
    <location>
        <begin position="80"/>
        <end position="189"/>
    </location>
</feature>
<dbReference type="GO" id="GO:0042026">
    <property type="term" value="P:protein refolding"/>
    <property type="evidence" value="ECO:0007669"/>
    <property type="project" value="TreeGrafter"/>
</dbReference>
<dbReference type="Pfam" id="PF00011">
    <property type="entry name" value="HSP20"/>
    <property type="match status" value="1"/>
</dbReference>
<dbReference type="GO" id="GO:0009408">
    <property type="term" value="P:response to heat"/>
    <property type="evidence" value="ECO:0007669"/>
    <property type="project" value="TreeGrafter"/>
</dbReference>
<dbReference type="PANTHER" id="PTHR45640:SF26">
    <property type="entry name" value="RE23625P"/>
    <property type="match status" value="1"/>
</dbReference>
<evidence type="ECO:0000256" key="3">
    <source>
        <dbReference type="SAM" id="Coils"/>
    </source>
</evidence>
<evidence type="ECO:0000313" key="5">
    <source>
        <dbReference type="EMBL" id="CAG2251625.1"/>
    </source>
</evidence>
<proteinExistence type="inferred from homology"/>
<organism evidence="5 6">
    <name type="scientific">Mytilus edulis</name>
    <name type="common">Blue mussel</name>
    <dbReference type="NCBI Taxonomy" id="6550"/>
    <lineage>
        <taxon>Eukaryota</taxon>
        <taxon>Metazoa</taxon>
        <taxon>Spiralia</taxon>
        <taxon>Lophotrochozoa</taxon>
        <taxon>Mollusca</taxon>
        <taxon>Bivalvia</taxon>
        <taxon>Autobranchia</taxon>
        <taxon>Pteriomorphia</taxon>
        <taxon>Mytilida</taxon>
        <taxon>Mytiloidea</taxon>
        <taxon>Mytilidae</taxon>
        <taxon>Mytilinae</taxon>
        <taxon>Mytilus</taxon>
    </lineage>
</organism>
<dbReference type="Proteomes" id="UP000683360">
    <property type="component" value="Unassembled WGS sequence"/>
</dbReference>
<dbReference type="InterPro" id="IPR001436">
    <property type="entry name" value="Alpha-crystallin/sHSP_animal"/>
</dbReference>
<name>A0A8S3VBZ7_MYTED</name>
<dbReference type="GO" id="GO:0005737">
    <property type="term" value="C:cytoplasm"/>
    <property type="evidence" value="ECO:0007669"/>
    <property type="project" value="TreeGrafter"/>
</dbReference>
<dbReference type="PANTHER" id="PTHR45640">
    <property type="entry name" value="HEAT SHOCK PROTEIN HSP-12.2-RELATED"/>
    <property type="match status" value="1"/>
</dbReference>
<keyword evidence="3" id="KW-0175">Coiled coil</keyword>
<comment type="similarity">
    <text evidence="1 2">Belongs to the small heat shock protein (HSP20) family.</text>
</comment>
<evidence type="ECO:0000259" key="4">
    <source>
        <dbReference type="PROSITE" id="PS01031"/>
    </source>
</evidence>
<keyword evidence="6" id="KW-1185">Reference proteome</keyword>
<dbReference type="EMBL" id="CAJPWZ010003094">
    <property type="protein sequence ID" value="CAG2251625.1"/>
    <property type="molecule type" value="Genomic_DNA"/>
</dbReference>
<dbReference type="GO" id="GO:0051082">
    <property type="term" value="F:unfolded protein binding"/>
    <property type="evidence" value="ECO:0007669"/>
    <property type="project" value="TreeGrafter"/>
</dbReference>
<protein>
    <submittedName>
        <fullName evidence="5">CRYAB</fullName>
    </submittedName>
</protein>
<evidence type="ECO:0000256" key="1">
    <source>
        <dbReference type="PROSITE-ProRule" id="PRU00285"/>
    </source>
</evidence>
<dbReference type="GO" id="GO:0005634">
    <property type="term" value="C:nucleus"/>
    <property type="evidence" value="ECO:0007669"/>
    <property type="project" value="TreeGrafter"/>
</dbReference>
<comment type="caution">
    <text evidence="5">The sequence shown here is derived from an EMBL/GenBank/DDBJ whole genome shotgun (WGS) entry which is preliminary data.</text>
</comment>
<gene>
    <name evidence="5" type="ORF">MEDL_63267</name>
</gene>
<accession>A0A8S3VBZ7</accession>
<dbReference type="InterPro" id="IPR002068">
    <property type="entry name" value="A-crystallin/Hsp20_dom"/>
</dbReference>